<organism evidence="7 8">
    <name type="scientific">Streptococcus ovuberis</name>
    <dbReference type="NCBI Taxonomy" id="1936207"/>
    <lineage>
        <taxon>Bacteria</taxon>
        <taxon>Bacillati</taxon>
        <taxon>Bacillota</taxon>
        <taxon>Bacilli</taxon>
        <taxon>Lactobacillales</taxon>
        <taxon>Streptococcaceae</taxon>
        <taxon>Streptococcus</taxon>
    </lineage>
</organism>
<name>A0A7X6N2V6_9STRE</name>
<proteinExistence type="predicted"/>
<reference evidence="7 8" key="1">
    <citation type="submission" date="2020-04" db="EMBL/GenBank/DDBJ databases">
        <title>MicrobeNet Type strains.</title>
        <authorList>
            <person name="Nicholson A.C."/>
        </authorList>
    </citation>
    <scope>NUCLEOTIDE SEQUENCE [LARGE SCALE GENOMIC DNA]</scope>
    <source>
        <strain evidence="7 8">CCUG 69612</strain>
    </source>
</reference>
<evidence type="ECO:0000313" key="8">
    <source>
        <dbReference type="Proteomes" id="UP000522720"/>
    </source>
</evidence>
<dbReference type="Proteomes" id="UP000522720">
    <property type="component" value="Unassembled WGS sequence"/>
</dbReference>
<evidence type="ECO:0000313" key="7">
    <source>
        <dbReference type="EMBL" id="NKZ21142.1"/>
    </source>
</evidence>
<dbReference type="InterPro" id="IPR007197">
    <property type="entry name" value="rSAM"/>
</dbReference>
<dbReference type="InterPro" id="IPR023867">
    <property type="entry name" value="Sulphatase_maturase_rSAM"/>
</dbReference>
<dbReference type="SUPFAM" id="SSF102114">
    <property type="entry name" value="Radical SAM enzymes"/>
    <property type="match status" value="1"/>
</dbReference>
<keyword evidence="5" id="KW-0411">Iron-sulfur</keyword>
<evidence type="ECO:0000256" key="4">
    <source>
        <dbReference type="ARBA" id="ARBA00023004"/>
    </source>
</evidence>
<evidence type="ECO:0000256" key="1">
    <source>
        <dbReference type="ARBA" id="ARBA00001966"/>
    </source>
</evidence>
<dbReference type="PROSITE" id="PS51918">
    <property type="entry name" value="RADICAL_SAM"/>
    <property type="match status" value="1"/>
</dbReference>
<comment type="caution">
    <text evidence="7">The sequence shown here is derived from an EMBL/GenBank/DDBJ whole genome shotgun (WGS) entry which is preliminary data.</text>
</comment>
<dbReference type="NCBIfam" id="TIGR04085">
    <property type="entry name" value="rSAM_more_4Fe4S"/>
    <property type="match status" value="1"/>
</dbReference>
<evidence type="ECO:0000256" key="2">
    <source>
        <dbReference type="ARBA" id="ARBA00022691"/>
    </source>
</evidence>
<dbReference type="PANTHER" id="PTHR43273:SF2">
    <property type="entry name" value="RADICAL SAM CORE DOMAIN-CONTAINING PROTEIN"/>
    <property type="match status" value="1"/>
</dbReference>
<keyword evidence="3" id="KW-0479">Metal-binding</keyword>
<dbReference type="InterPro" id="IPR023885">
    <property type="entry name" value="4Fe4S-binding_SPASM_dom"/>
</dbReference>
<keyword evidence="4" id="KW-0408">Iron</keyword>
<dbReference type="GO" id="GO:0051536">
    <property type="term" value="F:iron-sulfur cluster binding"/>
    <property type="evidence" value="ECO:0007669"/>
    <property type="project" value="UniProtKB-KW"/>
</dbReference>
<dbReference type="PANTHER" id="PTHR43273">
    <property type="entry name" value="ANAEROBIC SULFATASE-MATURATING ENZYME HOMOLOG ASLB-RELATED"/>
    <property type="match status" value="1"/>
</dbReference>
<dbReference type="Pfam" id="PF04055">
    <property type="entry name" value="Radical_SAM"/>
    <property type="match status" value="1"/>
</dbReference>
<feature type="domain" description="Radical SAM core" evidence="6">
    <location>
        <begin position="73"/>
        <end position="308"/>
    </location>
</feature>
<keyword evidence="8" id="KW-1185">Reference proteome</keyword>
<evidence type="ECO:0000256" key="5">
    <source>
        <dbReference type="ARBA" id="ARBA00023014"/>
    </source>
</evidence>
<evidence type="ECO:0000256" key="3">
    <source>
        <dbReference type="ARBA" id="ARBA00022723"/>
    </source>
</evidence>
<dbReference type="EMBL" id="JAAXPR010000023">
    <property type="protein sequence ID" value="NKZ21142.1"/>
    <property type="molecule type" value="Genomic_DNA"/>
</dbReference>
<evidence type="ECO:0000259" key="6">
    <source>
        <dbReference type="PROSITE" id="PS51918"/>
    </source>
</evidence>
<dbReference type="SFLD" id="SFLDG01067">
    <property type="entry name" value="SPASM/twitch_domain_containing"/>
    <property type="match status" value="1"/>
</dbReference>
<dbReference type="UniPathway" id="UPA00782"/>
<dbReference type="InterPro" id="IPR013785">
    <property type="entry name" value="Aldolase_TIM"/>
</dbReference>
<gene>
    <name evidence="7" type="ORF">HF992_09935</name>
</gene>
<dbReference type="Gene3D" id="3.20.20.70">
    <property type="entry name" value="Aldolase class I"/>
    <property type="match status" value="1"/>
</dbReference>
<sequence>MNYSRYVVSIPKDEHTFLFNTKNNLAIKIENRLFKKIENDSKTRQQFYDFLSAKQFLPEKNELEEAVQMFRERDASTLRIIILAHGDCNFRCKYCYEKFVDCTIESQKSNILKFVKNKFEEYRFEDIHVSWFGGEPLLGYREILDISKELIKLSSEFGIHYHSDMTTNGYLLNSRTLSRLVTECRIHSYQITVDGTKKGHDNQRILKNGHGSYERILKNLRNAQKLDLNFHILIRLNVSKENYLDVENFLVTDAQLFKNDKRFQLLFRNVGDWGCGDRKEGYEVKRFAEDVSFELSQKAIKQGYNLFDDLLFRSNYYSCYAQKEHTYTIDTKGNLLKCTVALYDEENKIGELESFAVNEKKQKLWVNNYEFSQKCLECQLLLICKGGACPKRDIFNERTFNEKCQRMQQNILQNFELAILSNKINYELKVE</sequence>
<dbReference type="GO" id="GO:0046872">
    <property type="term" value="F:metal ion binding"/>
    <property type="evidence" value="ECO:0007669"/>
    <property type="project" value="UniProtKB-KW"/>
</dbReference>
<dbReference type="GO" id="GO:0016491">
    <property type="term" value="F:oxidoreductase activity"/>
    <property type="evidence" value="ECO:0007669"/>
    <property type="project" value="InterPro"/>
</dbReference>
<dbReference type="InterPro" id="IPR058240">
    <property type="entry name" value="rSAM_sf"/>
</dbReference>
<dbReference type="CDD" id="cd01335">
    <property type="entry name" value="Radical_SAM"/>
    <property type="match status" value="1"/>
</dbReference>
<dbReference type="SFLD" id="SFLDS00029">
    <property type="entry name" value="Radical_SAM"/>
    <property type="match status" value="1"/>
</dbReference>
<protein>
    <submittedName>
        <fullName evidence="7">Radical SAM protein</fullName>
    </submittedName>
</protein>
<comment type="cofactor">
    <cofactor evidence="1">
        <name>[4Fe-4S] cluster</name>
        <dbReference type="ChEBI" id="CHEBI:49883"/>
    </cofactor>
</comment>
<dbReference type="AlphaFoldDB" id="A0A7X6N2V6"/>
<keyword evidence="2" id="KW-0949">S-adenosyl-L-methionine</keyword>
<dbReference type="RefSeq" id="WP_168549875.1">
    <property type="nucleotide sequence ID" value="NZ_JAAXPR010000023.1"/>
</dbReference>
<accession>A0A7X6N2V6</accession>